<comment type="similarity">
    <text evidence="14">Belongs to the RING-type zinc finger family. ATL subfamily.</text>
</comment>
<keyword evidence="8" id="KW-0732">Signal</keyword>
<keyword evidence="17" id="KW-1185">Reference proteome</keyword>
<feature type="domain" description="Wall-associated receptor kinase galacturonan-binding" evidence="15">
    <location>
        <begin position="37"/>
        <end position="104"/>
    </location>
</feature>
<keyword evidence="13" id="KW-0472">Membrane</keyword>
<dbReference type="GO" id="GO:0008270">
    <property type="term" value="F:zinc ion binding"/>
    <property type="evidence" value="ECO:0007669"/>
    <property type="project" value="UniProtKB-KW"/>
</dbReference>
<keyword evidence="10" id="KW-0833">Ubl conjugation pathway</keyword>
<dbReference type="Pfam" id="PF13947">
    <property type="entry name" value="GUB_WAK_bind"/>
    <property type="match status" value="1"/>
</dbReference>
<accession>W9RM40</accession>
<keyword evidence="5" id="KW-0808">Transferase</keyword>
<keyword evidence="7" id="KW-0479">Metal-binding</keyword>
<evidence type="ECO:0000256" key="13">
    <source>
        <dbReference type="ARBA" id="ARBA00023136"/>
    </source>
</evidence>
<proteinExistence type="inferred from homology"/>
<dbReference type="InterPro" id="IPR046948">
    <property type="entry name" value="ATL20-22-like"/>
</dbReference>
<keyword evidence="12" id="KW-1133">Transmembrane helix</keyword>
<comment type="pathway">
    <text evidence="3">Protein modification; protein ubiquitination.</text>
</comment>
<evidence type="ECO:0000256" key="2">
    <source>
        <dbReference type="ARBA" id="ARBA00004167"/>
    </source>
</evidence>
<comment type="catalytic activity">
    <reaction evidence="1">
        <text>S-ubiquitinyl-[E2 ubiquitin-conjugating enzyme]-L-cysteine + [acceptor protein]-L-lysine = [E2 ubiquitin-conjugating enzyme]-L-cysteine + N(6)-ubiquitinyl-[acceptor protein]-L-lysine.</text>
        <dbReference type="EC" id="2.3.2.27"/>
    </reaction>
</comment>
<dbReference type="AlphaFoldDB" id="W9RM40"/>
<evidence type="ECO:0000256" key="10">
    <source>
        <dbReference type="ARBA" id="ARBA00022786"/>
    </source>
</evidence>
<keyword evidence="9" id="KW-0863">Zinc-finger</keyword>
<gene>
    <name evidence="16" type="ORF">L484_014043</name>
</gene>
<dbReference type="EC" id="2.3.2.27" evidence="4"/>
<evidence type="ECO:0000256" key="1">
    <source>
        <dbReference type="ARBA" id="ARBA00000900"/>
    </source>
</evidence>
<dbReference type="InterPro" id="IPR025287">
    <property type="entry name" value="WAK_GUB"/>
</dbReference>
<dbReference type="EMBL" id="KE344832">
    <property type="protein sequence ID" value="EXB81111.1"/>
    <property type="molecule type" value="Genomic_DNA"/>
</dbReference>
<sequence>MPNLLCSPFLSEDTARYRTIVVIPNHKGACQNHDHVCPDIRCGVNEPPIRFPFRLYDQPSYCGFFGFELQCNGNNRTEIELPANSGMKFLVKEISYKSQEIHLYNKYYKCKLEEDKLKILDLSIGPPFEFSSAHFPTVGSILFNCSSSTGFEGTIYCIRAVESTANIGLYLRELVSCTKIVDKSSLPPELFRDSNFQLTWRNPSCAHCEAKGKRCGLLKRKGAEIETECFGMMSKTQEGNIN</sequence>
<evidence type="ECO:0000256" key="6">
    <source>
        <dbReference type="ARBA" id="ARBA00022692"/>
    </source>
</evidence>
<evidence type="ECO:0000256" key="7">
    <source>
        <dbReference type="ARBA" id="ARBA00022723"/>
    </source>
</evidence>
<dbReference type="Proteomes" id="UP000030645">
    <property type="component" value="Unassembled WGS sequence"/>
</dbReference>
<evidence type="ECO:0000256" key="12">
    <source>
        <dbReference type="ARBA" id="ARBA00022989"/>
    </source>
</evidence>
<comment type="subcellular location">
    <subcellularLocation>
        <location evidence="2">Membrane</location>
        <topology evidence="2">Single-pass membrane protein</topology>
    </subcellularLocation>
</comment>
<evidence type="ECO:0000256" key="5">
    <source>
        <dbReference type="ARBA" id="ARBA00022679"/>
    </source>
</evidence>
<dbReference type="GO" id="GO:0016020">
    <property type="term" value="C:membrane"/>
    <property type="evidence" value="ECO:0007669"/>
    <property type="project" value="UniProtKB-SubCell"/>
</dbReference>
<dbReference type="GO" id="GO:0030247">
    <property type="term" value="F:polysaccharide binding"/>
    <property type="evidence" value="ECO:0007669"/>
    <property type="project" value="InterPro"/>
</dbReference>
<evidence type="ECO:0000256" key="9">
    <source>
        <dbReference type="ARBA" id="ARBA00022771"/>
    </source>
</evidence>
<dbReference type="PANTHER" id="PTHR46279:SF9">
    <property type="entry name" value="OS01G0116300 PROTEIN"/>
    <property type="match status" value="1"/>
</dbReference>
<evidence type="ECO:0000256" key="3">
    <source>
        <dbReference type="ARBA" id="ARBA00004906"/>
    </source>
</evidence>
<evidence type="ECO:0000313" key="17">
    <source>
        <dbReference type="Proteomes" id="UP000030645"/>
    </source>
</evidence>
<reference evidence="17" key="1">
    <citation type="submission" date="2013-01" db="EMBL/GenBank/DDBJ databases">
        <title>Draft Genome Sequence of a Mulberry Tree, Morus notabilis C.K. Schneid.</title>
        <authorList>
            <person name="He N."/>
            <person name="Zhao S."/>
        </authorList>
    </citation>
    <scope>NUCLEOTIDE SEQUENCE</scope>
</reference>
<keyword evidence="6" id="KW-0812">Transmembrane</keyword>
<evidence type="ECO:0000256" key="4">
    <source>
        <dbReference type="ARBA" id="ARBA00012483"/>
    </source>
</evidence>
<dbReference type="GO" id="GO:0061630">
    <property type="term" value="F:ubiquitin protein ligase activity"/>
    <property type="evidence" value="ECO:0007669"/>
    <property type="project" value="UniProtKB-EC"/>
</dbReference>
<evidence type="ECO:0000256" key="11">
    <source>
        <dbReference type="ARBA" id="ARBA00022833"/>
    </source>
</evidence>
<evidence type="ECO:0000313" key="16">
    <source>
        <dbReference type="EMBL" id="EXB81111.1"/>
    </source>
</evidence>
<dbReference type="STRING" id="981085.W9RM40"/>
<dbReference type="PANTHER" id="PTHR46279">
    <property type="entry name" value="RING/U-BOX SUPERFAMILY PROTEIN"/>
    <property type="match status" value="1"/>
</dbReference>
<organism evidence="16 17">
    <name type="scientific">Morus notabilis</name>
    <dbReference type="NCBI Taxonomy" id="981085"/>
    <lineage>
        <taxon>Eukaryota</taxon>
        <taxon>Viridiplantae</taxon>
        <taxon>Streptophyta</taxon>
        <taxon>Embryophyta</taxon>
        <taxon>Tracheophyta</taxon>
        <taxon>Spermatophyta</taxon>
        <taxon>Magnoliopsida</taxon>
        <taxon>eudicotyledons</taxon>
        <taxon>Gunneridae</taxon>
        <taxon>Pentapetalae</taxon>
        <taxon>rosids</taxon>
        <taxon>fabids</taxon>
        <taxon>Rosales</taxon>
        <taxon>Moraceae</taxon>
        <taxon>Moreae</taxon>
        <taxon>Morus</taxon>
    </lineage>
</organism>
<evidence type="ECO:0000256" key="14">
    <source>
        <dbReference type="ARBA" id="ARBA00024209"/>
    </source>
</evidence>
<keyword evidence="11" id="KW-0862">Zinc</keyword>
<name>W9RM40_9ROSA</name>
<protein>
    <recommendedName>
        <fullName evidence="4">RING-type E3 ubiquitin transferase</fullName>
        <ecNumber evidence="4">2.3.2.27</ecNumber>
    </recommendedName>
</protein>
<evidence type="ECO:0000259" key="15">
    <source>
        <dbReference type="Pfam" id="PF13947"/>
    </source>
</evidence>
<evidence type="ECO:0000256" key="8">
    <source>
        <dbReference type="ARBA" id="ARBA00022729"/>
    </source>
</evidence>